<dbReference type="RefSeq" id="WP_183221711.1">
    <property type="nucleotide sequence ID" value="NZ_BMPW01000007.1"/>
</dbReference>
<dbReference type="Gene3D" id="3.30.300.30">
    <property type="match status" value="1"/>
</dbReference>
<proteinExistence type="inferred from homology"/>
<dbReference type="Gene3D" id="3.40.50.12780">
    <property type="entry name" value="N-terminal domain of ligase-like"/>
    <property type="match status" value="1"/>
</dbReference>
<dbReference type="PANTHER" id="PTHR43272:SF32">
    <property type="entry name" value="AMP-DEPENDENT SYNTHETASE_LIGASE DOMAIN-CONTAINING PROTEIN"/>
    <property type="match status" value="1"/>
</dbReference>
<dbReference type="EMBL" id="JACHXF010000008">
    <property type="protein sequence ID" value="MBB3096267.1"/>
    <property type="molecule type" value="Genomic_DNA"/>
</dbReference>
<dbReference type="InterPro" id="IPR045851">
    <property type="entry name" value="AMP-bd_C_sf"/>
</dbReference>
<dbReference type="PANTHER" id="PTHR43272">
    <property type="entry name" value="LONG-CHAIN-FATTY-ACID--COA LIGASE"/>
    <property type="match status" value="1"/>
</dbReference>
<dbReference type="InterPro" id="IPR042099">
    <property type="entry name" value="ANL_N_sf"/>
</dbReference>
<evidence type="ECO:0000256" key="3">
    <source>
        <dbReference type="ARBA" id="ARBA00022832"/>
    </source>
</evidence>
<organism evidence="8 9">
    <name type="scientific">Actinoplanes campanulatus</name>
    <dbReference type="NCBI Taxonomy" id="113559"/>
    <lineage>
        <taxon>Bacteria</taxon>
        <taxon>Bacillati</taxon>
        <taxon>Actinomycetota</taxon>
        <taxon>Actinomycetes</taxon>
        <taxon>Micromonosporales</taxon>
        <taxon>Micromonosporaceae</taxon>
        <taxon>Actinoplanes</taxon>
    </lineage>
</organism>
<name>A0A7W5FFE7_9ACTN</name>
<dbReference type="Pfam" id="PF00501">
    <property type="entry name" value="AMP-binding"/>
    <property type="match status" value="1"/>
</dbReference>
<evidence type="ECO:0000259" key="7">
    <source>
        <dbReference type="Pfam" id="PF00501"/>
    </source>
</evidence>
<sequence length="611" mass="66257">MDPALAQRCSDVARDLTIPALLHRNATEHPDLPALSWLGSPETLTWRQLRDEITVVSRGLADLGLSSGDRLLIMMSSRPEHWIVDLAAAHLGAVPSTVYATLSTDQLRYLARHSHAEIVVLENQAALERWQPILDEVPEIRRVVVVDAENTGDSDADRVVSLRQVAVRGSAAHQADPAAFEKAWREVRPDQPVTLLYTSGTTGDPKGVVLTHHNVIYQTVVMQHTIDTPEHTESLAYLPLAHIAERVLGVYNPIYRAGHVTICSDPAQLLAGLVKIRPVSFFGVPRIWEKMVAGVQAQLAAADPQIKAAVDMAREVALQVYRLRGAEQPVPEELAAKHATLDAQVLKPLRAKLGMDNMLWAGSGAAPIPVEVLDYLASIGIDVLEVWGMTETTGTATINTPEHFRTGSVGRPNGGMEIRLAEDGEILVRGPLVCAGYLRADGGIEPITDADGWLATGDVGVLDDEGFLTITDRKKELIINSSGKNISPAQIENLLRAHPLIAQAVAVGDRRPYVTALIVLDEEIAPLWARSKGLPSSAVAELASDPVLIAEIEAAVAVANAKLSRPEQVKTFRILSRSWTPETGELTPTLKLRRRVIQERYAGEIGALYGG</sequence>
<evidence type="ECO:0000256" key="2">
    <source>
        <dbReference type="ARBA" id="ARBA00022598"/>
    </source>
</evidence>
<evidence type="ECO:0000256" key="5">
    <source>
        <dbReference type="ARBA" id="ARBA00024484"/>
    </source>
</evidence>
<evidence type="ECO:0000313" key="9">
    <source>
        <dbReference type="Proteomes" id="UP000590749"/>
    </source>
</evidence>
<comment type="caution">
    <text evidence="8">The sequence shown here is derived from an EMBL/GenBank/DDBJ whole genome shotgun (WGS) entry which is preliminary data.</text>
</comment>
<comment type="similarity">
    <text evidence="1">Belongs to the ATP-dependent AMP-binding enzyme family.</text>
</comment>
<comment type="catalytic activity">
    <reaction evidence="5">
        <text>a long-chain fatty acid + ATP + CoA = a long-chain fatty acyl-CoA + AMP + diphosphate</text>
        <dbReference type="Rhea" id="RHEA:15421"/>
        <dbReference type="ChEBI" id="CHEBI:30616"/>
        <dbReference type="ChEBI" id="CHEBI:33019"/>
        <dbReference type="ChEBI" id="CHEBI:57287"/>
        <dbReference type="ChEBI" id="CHEBI:57560"/>
        <dbReference type="ChEBI" id="CHEBI:83139"/>
        <dbReference type="ChEBI" id="CHEBI:456215"/>
        <dbReference type="EC" id="6.2.1.3"/>
    </reaction>
    <physiologicalReaction direction="left-to-right" evidence="5">
        <dbReference type="Rhea" id="RHEA:15422"/>
    </physiologicalReaction>
</comment>
<keyword evidence="2 8" id="KW-0436">Ligase</keyword>
<evidence type="ECO:0000256" key="4">
    <source>
        <dbReference type="ARBA" id="ARBA00023098"/>
    </source>
</evidence>
<protein>
    <recommendedName>
        <fullName evidence="6">Acyl-CoA synthetase</fullName>
    </recommendedName>
</protein>
<keyword evidence="4" id="KW-0443">Lipid metabolism</keyword>
<evidence type="ECO:0000313" key="8">
    <source>
        <dbReference type="EMBL" id="MBB3096267.1"/>
    </source>
</evidence>
<dbReference type="PROSITE" id="PS00455">
    <property type="entry name" value="AMP_BINDING"/>
    <property type="match status" value="1"/>
</dbReference>
<gene>
    <name evidence="8" type="ORF">FHR83_003937</name>
</gene>
<evidence type="ECO:0000256" key="6">
    <source>
        <dbReference type="ARBA" id="ARBA00032875"/>
    </source>
</evidence>
<dbReference type="SUPFAM" id="SSF56801">
    <property type="entry name" value="Acetyl-CoA synthetase-like"/>
    <property type="match status" value="1"/>
</dbReference>
<feature type="domain" description="AMP-dependent synthetase/ligase" evidence="7">
    <location>
        <begin position="23"/>
        <end position="438"/>
    </location>
</feature>
<keyword evidence="3" id="KW-0276">Fatty acid metabolism</keyword>
<dbReference type="GO" id="GO:0016020">
    <property type="term" value="C:membrane"/>
    <property type="evidence" value="ECO:0007669"/>
    <property type="project" value="TreeGrafter"/>
</dbReference>
<dbReference type="Pfam" id="PF23562">
    <property type="entry name" value="AMP-binding_C_3"/>
    <property type="match status" value="1"/>
</dbReference>
<dbReference type="InterPro" id="IPR000873">
    <property type="entry name" value="AMP-dep_synth/lig_dom"/>
</dbReference>
<evidence type="ECO:0000256" key="1">
    <source>
        <dbReference type="ARBA" id="ARBA00006432"/>
    </source>
</evidence>
<dbReference type="AlphaFoldDB" id="A0A7W5FFE7"/>
<reference evidence="8 9" key="1">
    <citation type="submission" date="2020-08" db="EMBL/GenBank/DDBJ databases">
        <title>Genomic Encyclopedia of Type Strains, Phase III (KMG-III): the genomes of soil and plant-associated and newly described type strains.</title>
        <authorList>
            <person name="Whitman W."/>
        </authorList>
    </citation>
    <scope>NUCLEOTIDE SEQUENCE [LARGE SCALE GENOMIC DNA]</scope>
    <source>
        <strain evidence="8 9">CECT 3287</strain>
    </source>
</reference>
<keyword evidence="9" id="KW-1185">Reference proteome</keyword>
<dbReference type="Proteomes" id="UP000590749">
    <property type="component" value="Unassembled WGS sequence"/>
</dbReference>
<dbReference type="GO" id="GO:0004467">
    <property type="term" value="F:long-chain fatty acid-CoA ligase activity"/>
    <property type="evidence" value="ECO:0007669"/>
    <property type="project" value="UniProtKB-EC"/>
</dbReference>
<dbReference type="CDD" id="cd05907">
    <property type="entry name" value="VL_LC_FACS_like"/>
    <property type="match status" value="1"/>
</dbReference>
<accession>A0A7W5FFE7</accession>
<dbReference type="InterPro" id="IPR020845">
    <property type="entry name" value="AMP-binding_CS"/>
</dbReference>